<evidence type="ECO:0000313" key="10">
    <source>
        <dbReference type="Proteomes" id="UP000189703"/>
    </source>
</evidence>
<dbReference type="GeneID" id="104588943"/>
<dbReference type="FunCoup" id="A0A1U7YXS9">
    <property type="interactions" value="442"/>
</dbReference>
<evidence type="ECO:0000259" key="9">
    <source>
        <dbReference type="Pfam" id="PF04535"/>
    </source>
</evidence>
<dbReference type="RefSeq" id="XP_010245385.1">
    <property type="nucleotide sequence ID" value="XM_010247083.2"/>
</dbReference>
<evidence type="ECO:0000256" key="2">
    <source>
        <dbReference type="ARBA" id="ARBA00007651"/>
    </source>
</evidence>
<keyword evidence="10" id="KW-1185">Reference proteome</keyword>
<organism evidence="10 11">
    <name type="scientific">Nelumbo nucifera</name>
    <name type="common">Sacred lotus</name>
    <dbReference type="NCBI Taxonomy" id="4432"/>
    <lineage>
        <taxon>Eukaryota</taxon>
        <taxon>Viridiplantae</taxon>
        <taxon>Streptophyta</taxon>
        <taxon>Embryophyta</taxon>
        <taxon>Tracheophyta</taxon>
        <taxon>Spermatophyta</taxon>
        <taxon>Magnoliopsida</taxon>
        <taxon>Proteales</taxon>
        <taxon>Nelumbonaceae</taxon>
        <taxon>Nelumbo</taxon>
    </lineage>
</organism>
<dbReference type="PANTHER" id="PTHR36488">
    <property type="entry name" value="CASP-LIKE PROTEIN 1U1"/>
    <property type="match status" value="1"/>
</dbReference>
<evidence type="ECO:0000256" key="5">
    <source>
        <dbReference type="ARBA" id="ARBA00022692"/>
    </source>
</evidence>
<dbReference type="eggNOG" id="ENOG502RZNK">
    <property type="taxonomic scope" value="Eukaryota"/>
</dbReference>
<sequence length="204" mass="21430">MESSQTQYKAANTVEGKGGIESGGKGTEVANPRGVRSSDFLLRLLALATTLVAATVMGVARETKVVSFPLLPNLSPYKISVTAKSRYSSALVYFLVSNAIACAYAALSLLLSLAKQAGTDAFSLAIIVLDVMMVGLLFSGNGAAAAIGVVGYEGNSHANWQKVCDVFGTYCRQVTASIVVSLIGSLLFLLLVVLGVLNLRRRSY</sequence>
<evidence type="ECO:0000256" key="7">
    <source>
        <dbReference type="ARBA" id="ARBA00023136"/>
    </source>
</evidence>
<dbReference type="PANTHER" id="PTHR36488:SF8">
    <property type="entry name" value="CASP-LIKE PROTEIN 1U1"/>
    <property type="match status" value="1"/>
</dbReference>
<dbReference type="OrthoDB" id="1898688at2759"/>
<dbReference type="InterPro" id="IPR006702">
    <property type="entry name" value="CASP_dom"/>
</dbReference>
<keyword evidence="5 8" id="KW-0812">Transmembrane</keyword>
<keyword evidence="7 8" id="KW-0472">Membrane</keyword>
<keyword evidence="6 8" id="KW-1133">Transmembrane helix</keyword>
<comment type="subcellular location">
    <subcellularLocation>
        <location evidence="1 8">Cell membrane</location>
        <topology evidence="1 8">Multi-pass membrane protein</topology>
    </subcellularLocation>
</comment>
<evidence type="ECO:0000256" key="1">
    <source>
        <dbReference type="ARBA" id="ARBA00004651"/>
    </source>
</evidence>
<accession>A0A1U7YXS9</accession>
<evidence type="ECO:0000256" key="4">
    <source>
        <dbReference type="ARBA" id="ARBA00022475"/>
    </source>
</evidence>
<dbReference type="KEGG" id="nnu:104588943"/>
<protein>
    <recommendedName>
        <fullName evidence="8">CASP-like protein</fullName>
    </recommendedName>
</protein>
<feature type="transmembrane region" description="Helical" evidence="8">
    <location>
        <begin position="176"/>
        <end position="199"/>
    </location>
</feature>
<feature type="transmembrane region" description="Helical" evidence="8">
    <location>
        <begin position="40"/>
        <end position="60"/>
    </location>
</feature>
<dbReference type="AlphaFoldDB" id="A0A1U7YXS9"/>
<evidence type="ECO:0000256" key="8">
    <source>
        <dbReference type="RuleBase" id="RU361233"/>
    </source>
</evidence>
<dbReference type="Proteomes" id="UP000189703">
    <property type="component" value="Unplaced"/>
</dbReference>
<reference evidence="11" key="1">
    <citation type="submission" date="2025-08" db="UniProtKB">
        <authorList>
            <consortium name="RefSeq"/>
        </authorList>
    </citation>
    <scope>IDENTIFICATION</scope>
</reference>
<name>A0A1U7YXS9_NELNU</name>
<dbReference type="InterPro" id="IPR006459">
    <property type="entry name" value="CASP/CASPL"/>
</dbReference>
<dbReference type="GO" id="GO:0005886">
    <property type="term" value="C:plasma membrane"/>
    <property type="evidence" value="ECO:0007669"/>
    <property type="project" value="UniProtKB-SubCell"/>
</dbReference>
<feature type="domain" description="Casparian strip membrane protein" evidence="9">
    <location>
        <begin position="33"/>
        <end position="186"/>
    </location>
</feature>
<comment type="similarity">
    <text evidence="2 8">Belongs to the Casparian strip membrane proteins (CASP) family.</text>
</comment>
<evidence type="ECO:0000256" key="3">
    <source>
        <dbReference type="ARBA" id="ARBA00011489"/>
    </source>
</evidence>
<proteinExistence type="inferred from homology"/>
<evidence type="ECO:0000313" key="11">
    <source>
        <dbReference type="RefSeq" id="XP_010245385.1"/>
    </source>
</evidence>
<dbReference type="NCBIfam" id="TIGR01569">
    <property type="entry name" value="A_tha_TIGR01569"/>
    <property type="match status" value="1"/>
</dbReference>
<gene>
    <name evidence="11" type="primary">LOC104588943</name>
</gene>
<dbReference type="STRING" id="4432.A0A1U7YXS9"/>
<feature type="transmembrane region" description="Helical" evidence="8">
    <location>
        <begin position="90"/>
        <end position="112"/>
    </location>
</feature>
<dbReference type="InParanoid" id="A0A1U7YXS9"/>
<dbReference type="InterPro" id="IPR044173">
    <property type="entry name" value="CASPL"/>
</dbReference>
<dbReference type="Pfam" id="PF04535">
    <property type="entry name" value="CASP_dom"/>
    <property type="match status" value="1"/>
</dbReference>
<feature type="transmembrane region" description="Helical" evidence="8">
    <location>
        <begin position="124"/>
        <end position="152"/>
    </location>
</feature>
<comment type="subunit">
    <text evidence="3 8">Homodimer and heterodimers.</text>
</comment>
<dbReference type="OMA" id="NNLNGME"/>
<keyword evidence="4 8" id="KW-1003">Cell membrane</keyword>
<evidence type="ECO:0000256" key="6">
    <source>
        <dbReference type="ARBA" id="ARBA00022989"/>
    </source>
</evidence>